<keyword evidence="10" id="KW-1185">Reference proteome</keyword>
<dbReference type="InterPro" id="IPR054549">
    <property type="entry name" value="UVB_sens_RUS_dom"/>
</dbReference>
<accession>A0A165P9V8</accession>
<name>A0A165P9V8_9APHY</name>
<proteinExistence type="inferred from homology"/>
<feature type="transmembrane region" description="Helical" evidence="6">
    <location>
        <begin position="302"/>
        <end position="325"/>
    </location>
</feature>
<dbReference type="Pfam" id="PF24160">
    <property type="entry name" value="UVB_sens_C"/>
    <property type="match status" value="1"/>
</dbReference>
<keyword evidence="3 6" id="KW-0812">Transmembrane</keyword>
<evidence type="ECO:0000259" key="8">
    <source>
        <dbReference type="Pfam" id="PF24160"/>
    </source>
</evidence>
<evidence type="ECO:0000256" key="3">
    <source>
        <dbReference type="ARBA" id="ARBA00022692"/>
    </source>
</evidence>
<evidence type="ECO:0000256" key="2">
    <source>
        <dbReference type="ARBA" id="ARBA00007558"/>
    </source>
</evidence>
<dbReference type="OrthoDB" id="19606at2759"/>
<comment type="similarity">
    <text evidence="2">Belongs to the RUS1 family.</text>
</comment>
<dbReference type="InterPro" id="IPR006968">
    <property type="entry name" value="RUS_fam"/>
</dbReference>
<feature type="domain" description="Protein root UVB sensitive/RUS" evidence="7">
    <location>
        <begin position="110"/>
        <end position="343"/>
    </location>
</feature>
<dbReference type="PANTHER" id="PTHR12770:SF31">
    <property type="entry name" value="RUS FAMILY MEMBER 1"/>
    <property type="match status" value="1"/>
</dbReference>
<reference evidence="9 10" key="1">
    <citation type="journal article" date="2016" name="Mol. Biol. Evol.">
        <title>Comparative Genomics of Early-Diverging Mushroom-Forming Fungi Provides Insights into the Origins of Lignocellulose Decay Capabilities.</title>
        <authorList>
            <person name="Nagy L.G."/>
            <person name="Riley R."/>
            <person name="Tritt A."/>
            <person name="Adam C."/>
            <person name="Daum C."/>
            <person name="Floudas D."/>
            <person name="Sun H."/>
            <person name="Yadav J.S."/>
            <person name="Pangilinan J."/>
            <person name="Larsson K.H."/>
            <person name="Matsuura K."/>
            <person name="Barry K."/>
            <person name="Labutti K."/>
            <person name="Kuo R."/>
            <person name="Ohm R.A."/>
            <person name="Bhattacharya S.S."/>
            <person name="Shirouzu T."/>
            <person name="Yoshinaga Y."/>
            <person name="Martin F.M."/>
            <person name="Grigoriev I.V."/>
            <person name="Hibbett D.S."/>
        </authorList>
    </citation>
    <scope>NUCLEOTIDE SEQUENCE [LARGE SCALE GENOMIC DNA]</scope>
    <source>
        <strain evidence="9 10">L-15889</strain>
    </source>
</reference>
<dbReference type="Proteomes" id="UP000076727">
    <property type="component" value="Unassembled WGS sequence"/>
</dbReference>
<gene>
    <name evidence="9" type="ORF">DAEQUDRAFT_766713</name>
</gene>
<evidence type="ECO:0000256" key="1">
    <source>
        <dbReference type="ARBA" id="ARBA00004370"/>
    </source>
</evidence>
<dbReference type="InterPro" id="IPR055412">
    <property type="entry name" value="UVB_sens_C"/>
</dbReference>
<feature type="transmembrane region" description="Helical" evidence="6">
    <location>
        <begin position="233"/>
        <end position="252"/>
    </location>
</feature>
<sequence length="509" mass="56870">MYSRALRLRQRVCTLLPPRASHAVFLRASPLCLRGYRTSKSQKQCAAEAPHLDVASSEKPRPFAIERVGGRECHVSWTERGISREWREIANTTGEDEQAVSTSASFTGRFTSWLRQMFLPTNYPQSVHRSYMPFHALQFFETTFGTIVSVLCNQALLTSVGVSAEGSIFGAVAVQWIIKDGAGEVAKLFFIRRFSPYFDSHPKTFTLFGEGIVALGSCMQIATVLMHPSPTNFLLCAAGGNALKLIGYAVWFTTHMKWVRYFSLQGNMGDVAAKDESQTSLAQLVGYAAGIGLLTLSHSPAYLYMLFFLCTPAHLSATVAMMRLATFETLTLPRLTVLARDYAIDGRQAIPSFQELEKARVTGVFGEYFRSKADRYVTLAPRVADAVGRDAEREWSRWDICTDAFWDEKYMLYPSAASPSRPISVFYHPDASSDDTLRSVLHAARLRHLLTSQDAPALQEALATSHSWAREHFDEFKAALEEKGWRTDEVGFADHGHRLLWGAETDRGT</sequence>
<keyword evidence="4 6" id="KW-1133">Transmembrane helix</keyword>
<dbReference type="EMBL" id="KV429071">
    <property type="protein sequence ID" value="KZT67941.1"/>
    <property type="molecule type" value="Genomic_DNA"/>
</dbReference>
<evidence type="ECO:0000256" key="6">
    <source>
        <dbReference type="SAM" id="Phobius"/>
    </source>
</evidence>
<organism evidence="9 10">
    <name type="scientific">Daedalea quercina L-15889</name>
    <dbReference type="NCBI Taxonomy" id="1314783"/>
    <lineage>
        <taxon>Eukaryota</taxon>
        <taxon>Fungi</taxon>
        <taxon>Dikarya</taxon>
        <taxon>Basidiomycota</taxon>
        <taxon>Agaricomycotina</taxon>
        <taxon>Agaricomycetes</taxon>
        <taxon>Polyporales</taxon>
        <taxon>Fomitopsis</taxon>
    </lineage>
</organism>
<comment type="subcellular location">
    <subcellularLocation>
        <location evidence="1">Membrane</location>
    </subcellularLocation>
</comment>
<evidence type="ECO:0000313" key="9">
    <source>
        <dbReference type="EMBL" id="KZT67941.1"/>
    </source>
</evidence>
<feature type="domain" description="Root UVB sensitive protein C-terminal" evidence="8">
    <location>
        <begin position="421"/>
        <end position="489"/>
    </location>
</feature>
<evidence type="ECO:0000256" key="5">
    <source>
        <dbReference type="ARBA" id="ARBA00023136"/>
    </source>
</evidence>
<dbReference type="PANTHER" id="PTHR12770">
    <property type="entry name" value="RUS1 FAMILY PROTEIN C16ORF58"/>
    <property type="match status" value="1"/>
</dbReference>
<keyword evidence="5 6" id="KW-0472">Membrane</keyword>
<dbReference type="Pfam" id="PF04884">
    <property type="entry name" value="UVB_sens_prot"/>
    <property type="match status" value="1"/>
</dbReference>
<evidence type="ECO:0000313" key="10">
    <source>
        <dbReference type="Proteomes" id="UP000076727"/>
    </source>
</evidence>
<dbReference type="AlphaFoldDB" id="A0A165P9V8"/>
<dbReference type="GO" id="GO:0016020">
    <property type="term" value="C:membrane"/>
    <property type="evidence" value="ECO:0007669"/>
    <property type="project" value="UniProtKB-SubCell"/>
</dbReference>
<evidence type="ECO:0000256" key="4">
    <source>
        <dbReference type="ARBA" id="ARBA00022989"/>
    </source>
</evidence>
<protein>
    <submittedName>
        <fullName evidence="9">DUF647-domain-containing protein</fullName>
    </submittedName>
</protein>
<evidence type="ECO:0000259" key="7">
    <source>
        <dbReference type="Pfam" id="PF04884"/>
    </source>
</evidence>